<evidence type="ECO:0000313" key="2">
    <source>
        <dbReference type="Proteomes" id="UP000784294"/>
    </source>
</evidence>
<gene>
    <name evidence="1" type="ORF">PXEA_LOCUS12004</name>
</gene>
<accession>A0A3S4ZSA9</accession>
<reference evidence="1" key="1">
    <citation type="submission" date="2018-11" db="EMBL/GenBank/DDBJ databases">
        <authorList>
            <consortium name="Pathogen Informatics"/>
        </authorList>
    </citation>
    <scope>NUCLEOTIDE SEQUENCE</scope>
</reference>
<comment type="caution">
    <text evidence="1">The sequence shown here is derived from an EMBL/GenBank/DDBJ whole genome shotgun (WGS) entry which is preliminary data.</text>
</comment>
<protein>
    <submittedName>
        <fullName evidence="1">Uncharacterized protein</fullName>
    </submittedName>
</protein>
<dbReference type="AlphaFoldDB" id="A0A3S4ZSA9"/>
<dbReference type="Proteomes" id="UP000784294">
    <property type="component" value="Unassembled WGS sequence"/>
</dbReference>
<evidence type="ECO:0000313" key="1">
    <source>
        <dbReference type="EMBL" id="VEL18564.1"/>
    </source>
</evidence>
<dbReference type="EMBL" id="CAAALY010037571">
    <property type="protein sequence ID" value="VEL18564.1"/>
    <property type="molecule type" value="Genomic_DNA"/>
</dbReference>
<proteinExistence type="predicted"/>
<name>A0A3S4ZSA9_9PLAT</name>
<organism evidence="1 2">
    <name type="scientific">Protopolystoma xenopodis</name>
    <dbReference type="NCBI Taxonomy" id="117903"/>
    <lineage>
        <taxon>Eukaryota</taxon>
        <taxon>Metazoa</taxon>
        <taxon>Spiralia</taxon>
        <taxon>Lophotrochozoa</taxon>
        <taxon>Platyhelminthes</taxon>
        <taxon>Monogenea</taxon>
        <taxon>Polyopisthocotylea</taxon>
        <taxon>Polystomatidea</taxon>
        <taxon>Polystomatidae</taxon>
        <taxon>Protopolystoma</taxon>
    </lineage>
</organism>
<sequence length="185" mass="20783">MHCPLRVCHNPSSTFSTELKKSHFPAIFKDFDPTYYHSDVLDGASKIELLSDARQSNFDRQAKLMRTPNDITSPLATSSLASPVVPKNTCSRLMSETNYSNNCKQSFQKSTRTQPNRIQCSQKSQQENLNLFDSQHTPYGDTRMPMVHTSEGNNDVYGHALSSVNVSYFIYCVVFTGVIVENMAA</sequence>
<keyword evidence="2" id="KW-1185">Reference proteome</keyword>